<keyword evidence="2" id="KW-0963">Cytoplasm</keyword>
<feature type="compositionally biased region" description="Polar residues" evidence="3">
    <location>
        <begin position="44"/>
        <end position="54"/>
    </location>
</feature>
<dbReference type="PROSITE" id="PS50010">
    <property type="entry name" value="DH_2"/>
    <property type="match status" value="1"/>
</dbReference>
<evidence type="ECO:0000256" key="1">
    <source>
        <dbReference type="ARBA" id="ARBA00004496"/>
    </source>
</evidence>
<keyword evidence="6" id="KW-1185">Reference proteome</keyword>
<evidence type="ECO:0000313" key="5">
    <source>
        <dbReference type="EMBL" id="OJT14573.1"/>
    </source>
</evidence>
<dbReference type="PANTHER" id="PTHR46006:SF7">
    <property type="entry name" value="DH DOMAIN-CONTAINING PROTEIN"/>
    <property type="match status" value="1"/>
</dbReference>
<dbReference type="InterPro" id="IPR000219">
    <property type="entry name" value="DH_dom"/>
</dbReference>
<name>A0A1M2W443_TRAPU</name>
<protein>
    <recommendedName>
        <fullName evidence="4">DH domain-containing protein</fullName>
    </recommendedName>
</protein>
<dbReference type="InterPro" id="IPR051480">
    <property type="entry name" value="Endocytic_GEF_Adapter"/>
</dbReference>
<dbReference type="Proteomes" id="UP000184267">
    <property type="component" value="Unassembled WGS sequence"/>
</dbReference>
<feature type="compositionally biased region" description="Low complexity" evidence="3">
    <location>
        <begin position="719"/>
        <end position="728"/>
    </location>
</feature>
<feature type="compositionally biased region" description="Polar residues" evidence="3">
    <location>
        <begin position="205"/>
        <end position="218"/>
    </location>
</feature>
<dbReference type="STRING" id="154538.A0A1M2W443"/>
<dbReference type="OrthoDB" id="1716625at2759"/>
<dbReference type="SUPFAM" id="SSF48065">
    <property type="entry name" value="DBL homology domain (DH-domain)"/>
    <property type="match status" value="1"/>
</dbReference>
<feature type="compositionally biased region" description="Low complexity" evidence="3">
    <location>
        <begin position="189"/>
        <end position="204"/>
    </location>
</feature>
<feature type="compositionally biased region" description="Low complexity" evidence="3">
    <location>
        <begin position="73"/>
        <end position="84"/>
    </location>
</feature>
<feature type="region of interest" description="Disordered" evidence="3">
    <location>
        <begin position="854"/>
        <end position="887"/>
    </location>
</feature>
<evidence type="ECO:0000256" key="2">
    <source>
        <dbReference type="ARBA" id="ARBA00022490"/>
    </source>
</evidence>
<evidence type="ECO:0000256" key="3">
    <source>
        <dbReference type="SAM" id="MobiDB-lite"/>
    </source>
</evidence>
<dbReference type="GO" id="GO:0005085">
    <property type="term" value="F:guanyl-nucleotide exchange factor activity"/>
    <property type="evidence" value="ECO:0007669"/>
    <property type="project" value="InterPro"/>
</dbReference>
<gene>
    <name evidence="5" type="ORF">TRAPUB_8819</name>
</gene>
<dbReference type="InterPro" id="IPR035899">
    <property type="entry name" value="DBL_dom_sf"/>
</dbReference>
<dbReference type="AlphaFoldDB" id="A0A1M2W443"/>
<proteinExistence type="predicted"/>
<accession>A0A1M2W443</accession>
<dbReference type="GO" id="GO:0035025">
    <property type="term" value="P:positive regulation of Rho protein signal transduction"/>
    <property type="evidence" value="ECO:0007669"/>
    <property type="project" value="TreeGrafter"/>
</dbReference>
<comment type="subcellular location">
    <subcellularLocation>
        <location evidence="1">Cytoplasm</location>
    </subcellularLocation>
</comment>
<reference evidence="5 6" key="1">
    <citation type="submission" date="2016-10" db="EMBL/GenBank/DDBJ databases">
        <title>Genome sequence of the basidiomycete white-rot fungus Trametes pubescens.</title>
        <authorList>
            <person name="Makela M.R."/>
            <person name="Granchi Z."/>
            <person name="Peng M."/>
            <person name="De Vries R.P."/>
            <person name="Grigoriev I."/>
            <person name="Riley R."/>
            <person name="Hilden K."/>
        </authorList>
    </citation>
    <scope>NUCLEOTIDE SEQUENCE [LARGE SCALE GENOMIC DNA]</scope>
    <source>
        <strain evidence="5 6">FBCC735</strain>
    </source>
</reference>
<sequence>MKAFLNRLNRGLTGSKEKERDNDAPTPKEKIPQLPPLPDWPPQRVTSTPNSVNSFKPLPEINTRPLPPIEEPSSSSTDSSVTTTPIAVNQPLPGADTKENVPAVKPASSTPQPSRSEPDSAGRSSRKNANGTSHSTDAQKKVAFISPPPTPGPAQDRGLPAAGTPTPPSTGVKSTVSRFHAAQGKETRGSTSTAASSRTDVSSTLKSNKAASTRTATSPYPGKNYGETASLHQSLRSGTPYSSMSNTGSRILAAQSWSEGAEEDLVSNLGQRERTRQEVLWEIVASEERYVNELLKMKETFIEPLLHPYVVTSPASSPTLDFDDYARADTPRESIDYLPIAARFLASPTGERSESPLQNAPTRKEDNHPNIDGESMNSAEEDEAEDRLGATYQSSRQKTVAMSMASKHNHPRSPYGTTAARSGPSKFGISVPFPSRSHQSLPPPPRTNAMTSSTQSLGRQSFIADSHRDRDHPPSMRTTGTGTTRVLRKFKKSNPSPDAIVHGAVPPMQLPEDLRKCLEVIEEGILDGHIRLSEGLRKRYEEQYPLVRSLADVFVSNAHILHGYATYVLHLERALEQVDNALSAASASKKPKKQDADQWVKITQYLQKLEISASEKGETGLAISLSKPFQRLLKYPLLFQNLLYHTDPSTFEYESTLQMVAEVETIVRSIEDEKIQKEERDKTRDVFARIEGLDKVKQLMVPKPSRVLVEERPLTGVNPLTDSSLKPSTSPPPTSGNPKNVKGKTSFKRLSDVLQSNNNGVGGKKDLWLVVFNDVVLRCQRTGTTSLPLVSATNSRTNSLPELQGKAKYATTGRRTAHTKPRNMYKFLKIETWAIGDVVQPREGVVSMEDVVRSRQQVHSGVQPRLVPMPDDDEEGAESDDSDRKSKMSFSYWGADKVTLQKPVVVKPKAPISNGARRPAAGAGATTAYARESSANAKFGTRMVSTEVAHVPRPASRRTQPTPTVRKVTPHSDEGHSVKVTVTREHRPGWDSSTRSPAATPVPTGKRTRNTSQTSAATRITTTPATTSKTLGSPAPSEDSGVGFMRTIVSQDPSLNRLIP</sequence>
<dbReference type="OMA" id="YEEQYPL"/>
<feature type="compositionally biased region" description="Acidic residues" evidence="3">
    <location>
        <begin position="870"/>
        <end position="881"/>
    </location>
</feature>
<evidence type="ECO:0000259" key="4">
    <source>
        <dbReference type="PROSITE" id="PS50010"/>
    </source>
</evidence>
<feature type="region of interest" description="Disordered" evidence="3">
    <location>
        <begin position="710"/>
        <end position="744"/>
    </location>
</feature>
<dbReference type="GO" id="GO:0005737">
    <property type="term" value="C:cytoplasm"/>
    <property type="evidence" value="ECO:0007669"/>
    <property type="project" value="UniProtKB-SubCell"/>
</dbReference>
<feature type="domain" description="DH" evidence="4">
    <location>
        <begin position="275"/>
        <end position="673"/>
    </location>
</feature>
<feature type="region of interest" description="Disordered" evidence="3">
    <location>
        <begin position="1"/>
        <end position="246"/>
    </location>
</feature>
<feature type="region of interest" description="Disordered" evidence="3">
    <location>
        <begin position="346"/>
        <end position="455"/>
    </location>
</feature>
<feature type="compositionally biased region" description="Basic and acidic residues" evidence="3">
    <location>
        <begin position="15"/>
        <end position="31"/>
    </location>
</feature>
<evidence type="ECO:0000313" key="6">
    <source>
        <dbReference type="Proteomes" id="UP000184267"/>
    </source>
</evidence>
<comment type="caution">
    <text evidence="5">The sequence shown here is derived from an EMBL/GenBank/DDBJ whole genome shotgun (WGS) entry which is preliminary data.</text>
</comment>
<organism evidence="5 6">
    <name type="scientific">Trametes pubescens</name>
    <name type="common">White-rot fungus</name>
    <dbReference type="NCBI Taxonomy" id="154538"/>
    <lineage>
        <taxon>Eukaryota</taxon>
        <taxon>Fungi</taxon>
        <taxon>Dikarya</taxon>
        <taxon>Basidiomycota</taxon>
        <taxon>Agaricomycotina</taxon>
        <taxon>Agaricomycetes</taxon>
        <taxon>Polyporales</taxon>
        <taxon>Polyporaceae</taxon>
        <taxon>Trametes</taxon>
    </lineage>
</organism>
<dbReference type="SMART" id="SM00325">
    <property type="entry name" value="RhoGEF"/>
    <property type="match status" value="1"/>
</dbReference>
<dbReference type="Gene3D" id="1.20.900.10">
    <property type="entry name" value="Dbl homology (DH) domain"/>
    <property type="match status" value="2"/>
</dbReference>
<dbReference type="Pfam" id="PF00621">
    <property type="entry name" value="RhoGEF"/>
    <property type="match status" value="1"/>
</dbReference>
<feature type="compositionally biased region" description="Polar residues" evidence="3">
    <location>
        <begin position="230"/>
        <end position="246"/>
    </location>
</feature>
<dbReference type="PANTHER" id="PTHR46006">
    <property type="entry name" value="RHO GUANINE NUCLEOTIDE EXCHANGE FACTOR AT 64C, ISOFORM A"/>
    <property type="match status" value="1"/>
</dbReference>
<dbReference type="EMBL" id="MNAD01000276">
    <property type="protein sequence ID" value="OJT14573.1"/>
    <property type="molecule type" value="Genomic_DNA"/>
</dbReference>
<feature type="region of interest" description="Disordered" evidence="3">
    <location>
        <begin position="949"/>
        <end position="1060"/>
    </location>
</feature>
<feature type="compositionally biased region" description="Basic and acidic residues" evidence="3">
    <location>
        <begin position="362"/>
        <end position="371"/>
    </location>
</feature>
<feature type="compositionally biased region" description="Polar residues" evidence="3">
    <location>
        <begin position="127"/>
        <end position="136"/>
    </location>
</feature>
<feature type="compositionally biased region" description="Polar residues" evidence="3">
    <location>
        <begin position="391"/>
        <end position="400"/>
    </location>
</feature>
<feature type="compositionally biased region" description="Basic and acidic residues" evidence="3">
    <location>
        <begin position="970"/>
        <end position="989"/>
    </location>
</feature>
<feature type="compositionally biased region" description="Low complexity" evidence="3">
    <location>
        <begin position="1011"/>
        <end position="1030"/>
    </location>
</feature>